<dbReference type="AlphaFoldDB" id="A0A9J5W9A7"/>
<dbReference type="EMBL" id="JACXVP010000012">
    <property type="protein sequence ID" value="KAG5571828.1"/>
    <property type="molecule type" value="Genomic_DNA"/>
</dbReference>
<sequence>MSHYLSNGEDSFLHLLLGSLLTARKDVKDHVDGNGPTKAPSNFSATPVLQDTFVRLPELLEGISQKGAFPVTFDASQTRVGGETLDLMVSPYSQNLQQRQLFV</sequence>
<keyword evidence="2" id="KW-1185">Reference proteome</keyword>
<comment type="caution">
    <text evidence="1">The sequence shown here is derived from an EMBL/GenBank/DDBJ whole genome shotgun (WGS) entry which is preliminary data.</text>
</comment>
<gene>
    <name evidence="1" type="ORF">H5410_061594</name>
</gene>
<evidence type="ECO:0000313" key="1">
    <source>
        <dbReference type="EMBL" id="KAG5571828.1"/>
    </source>
</evidence>
<protein>
    <submittedName>
        <fullName evidence="1">Uncharacterized protein</fullName>
    </submittedName>
</protein>
<dbReference type="Proteomes" id="UP000824120">
    <property type="component" value="Chromosome 12"/>
</dbReference>
<accession>A0A9J5W9A7</accession>
<proteinExistence type="predicted"/>
<name>A0A9J5W9A7_SOLCO</name>
<reference evidence="1 2" key="1">
    <citation type="submission" date="2020-09" db="EMBL/GenBank/DDBJ databases">
        <title>De no assembly of potato wild relative species, Solanum commersonii.</title>
        <authorList>
            <person name="Cho K."/>
        </authorList>
    </citation>
    <scope>NUCLEOTIDE SEQUENCE [LARGE SCALE GENOMIC DNA]</scope>
    <source>
        <strain evidence="1">LZ3.2</strain>
        <tissue evidence="1">Leaf</tissue>
    </source>
</reference>
<organism evidence="1 2">
    <name type="scientific">Solanum commersonii</name>
    <name type="common">Commerson's wild potato</name>
    <name type="synonym">Commerson's nightshade</name>
    <dbReference type="NCBI Taxonomy" id="4109"/>
    <lineage>
        <taxon>Eukaryota</taxon>
        <taxon>Viridiplantae</taxon>
        <taxon>Streptophyta</taxon>
        <taxon>Embryophyta</taxon>
        <taxon>Tracheophyta</taxon>
        <taxon>Spermatophyta</taxon>
        <taxon>Magnoliopsida</taxon>
        <taxon>eudicotyledons</taxon>
        <taxon>Gunneridae</taxon>
        <taxon>Pentapetalae</taxon>
        <taxon>asterids</taxon>
        <taxon>lamiids</taxon>
        <taxon>Solanales</taxon>
        <taxon>Solanaceae</taxon>
        <taxon>Solanoideae</taxon>
        <taxon>Solaneae</taxon>
        <taxon>Solanum</taxon>
    </lineage>
</organism>
<evidence type="ECO:0000313" key="2">
    <source>
        <dbReference type="Proteomes" id="UP000824120"/>
    </source>
</evidence>